<organism evidence="6 7">
    <name type="scientific">Tepidiforma flava</name>
    <dbReference type="NCBI Taxonomy" id="3004094"/>
    <lineage>
        <taxon>Bacteria</taxon>
        <taxon>Bacillati</taxon>
        <taxon>Chloroflexota</taxon>
        <taxon>Tepidiformia</taxon>
        <taxon>Tepidiformales</taxon>
        <taxon>Tepidiformaceae</taxon>
        <taxon>Tepidiforma</taxon>
    </lineage>
</organism>
<name>A0ABY7M8W0_9CHLR</name>
<sequence length="317" mass="35173">MEIGLMVEGQNGLTWERWLHILQLAERLGFPTVFRSDHYFIGPQQDWLEAYLSFAVAARETSRIRFGPLVSPVTFRTPVDVARMAAQIDLLSGGRFVMGLGAGWNEAEHRAYGIPFPPIAERFARLEEAIRLMKAAWSEGPADFAGRFYRLEGANLLPKPAPGRPPILIGGTGEKKTLRLAARYADEWNAVNVSPEVYAQKAAVLERHCEAEGRDPATIRRSMMTFAVIGPDERTLDRATERMMAMWGARPGTTPAEYRAGLRARGMITGGKEEVLEALGRYAALGLQEVQFQHFLFDDDTVPEFLAAEIAPAAKGL</sequence>
<reference evidence="6 7" key="1">
    <citation type="journal article" date="2023" name="ISME J.">
        <title>Thermophilic Dehalococcoidia with unusual traits shed light on an unexpected past.</title>
        <authorList>
            <person name="Palmer M."/>
            <person name="Covington J.K."/>
            <person name="Zhou E.M."/>
            <person name="Thomas S.C."/>
            <person name="Habib N."/>
            <person name="Seymour C.O."/>
            <person name="Lai D."/>
            <person name="Johnston J."/>
            <person name="Hashimi A."/>
            <person name="Jiao J.Y."/>
            <person name="Muok A.R."/>
            <person name="Liu L."/>
            <person name="Xian W.D."/>
            <person name="Zhi X.Y."/>
            <person name="Li M.M."/>
            <person name="Silva L.P."/>
            <person name="Bowen B.P."/>
            <person name="Louie K."/>
            <person name="Briegel A."/>
            <person name="Pett-Ridge J."/>
            <person name="Weber P.K."/>
            <person name="Tocheva E.I."/>
            <person name="Woyke T."/>
            <person name="Northen T.R."/>
            <person name="Mayali X."/>
            <person name="Li W.J."/>
            <person name="Hedlund B.P."/>
        </authorList>
    </citation>
    <scope>NUCLEOTIDE SEQUENCE [LARGE SCALE GENOMIC DNA]</scope>
    <source>
        <strain evidence="6 7">YIM 72310</strain>
    </source>
</reference>
<keyword evidence="7" id="KW-1185">Reference proteome</keyword>
<dbReference type="EMBL" id="CP115149">
    <property type="protein sequence ID" value="WBL37012.1"/>
    <property type="molecule type" value="Genomic_DNA"/>
</dbReference>
<evidence type="ECO:0000313" key="6">
    <source>
        <dbReference type="EMBL" id="WBL37012.1"/>
    </source>
</evidence>
<dbReference type="InterPro" id="IPR011251">
    <property type="entry name" value="Luciferase-like_dom"/>
</dbReference>
<dbReference type="Pfam" id="PF00296">
    <property type="entry name" value="Bac_luciferase"/>
    <property type="match status" value="1"/>
</dbReference>
<dbReference type="PANTHER" id="PTHR42847:SF4">
    <property type="entry name" value="ALKANESULFONATE MONOOXYGENASE-RELATED"/>
    <property type="match status" value="1"/>
</dbReference>
<keyword evidence="1" id="KW-0285">Flavoprotein</keyword>
<keyword evidence="2" id="KW-0288">FMN</keyword>
<dbReference type="InterPro" id="IPR019952">
    <property type="entry name" value="F420_OxRdatse_Rv1855c_pred"/>
</dbReference>
<evidence type="ECO:0000256" key="4">
    <source>
        <dbReference type="ARBA" id="ARBA00023033"/>
    </source>
</evidence>
<evidence type="ECO:0000259" key="5">
    <source>
        <dbReference type="Pfam" id="PF00296"/>
    </source>
</evidence>
<proteinExistence type="predicted"/>
<evidence type="ECO:0000256" key="1">
    <source>
        <dbReference type="ARBA" id="ARBA00022630"/>
    </source>
</evidence>
<keyword evidence="4" id="KW-0503">Monooxygenase</keyword>
<accession>A0ABY7M8W0</accession>
<dbReference type="InterPro" id="IPR036661">
    <property type="entry name" value="Luciferase-like_sf"/>
</dbReference>
<keyword evidence="3" id="KW-0560">Oxidoreductase</keyword>
<dbReference type="NCBIfam" id="TIGR03560">
    <property type="entry name" value="F420_Rv1855c"/>
    <property type="match status" value="1"/>
</dbReference>
<dbReference type="RefSeq" id="WP_270057526.1">
    <property type="nucleotide sequence ID" value="NZ_CP115149.1"/>
</dbReference>
<gene>
    <name evidence="6" type="ORF">O0235_05450</name>
</gene>
<protein>
    <submittedName>
        <fullName evidence="6">LLM class F420-dependent oxidoreductase</fullName>
    </submittedName>
</protein>
<evidence type="ECO:0000256" key="2">
    <source>
        <dbReference type="ARBA" id="ARBA00022643"/>
    </source>
</evidence>
<dbReference type="Gene3D" id="3.20.20.30">
    <property type="entry name" value="Luciferase-like domain"/>
    <property type="match status" value="1"/>
</dbReference>
<dbReference type="InterPro" id="IPR050172">
    <property type="entry name" value="SsuD_RutA_monooxygenase"/>
</dbReference>
<dbReference type="PANTHER" id="PTHR42847">
    <property type="entry name" value="ALKANESULFONATE MONOOXYGENASE"/>
    <property type="match status" value="1"/>
</dbReference>
<dbReference type="Proteomes" id="UP001212803">
    <property type="component" value="Chromosome"/>
</dbReference>
<feature type="domain" description="Luciferase-like" evidence="5">
    <location>
        <begin position="13"/>
        <end position="264"/>
    </location>
</feature>
<evidence type="ECO:0000256" key="3">
    <source>
        <dbReference type="ARBA" id="ARBA00023002"/>
    </source>
</evidence>
<evidence type="ECO:0000313" key="7">
    <source>
        <dbReference type="Proteomes" id="UP001212803"/>
    </source>
</evidence>
<dbReference type="SUPFAM" id="SSF51679">
    <property type="entry name" value="Bacterial luciferase-like"/>
    <property type="match status" value="1"/>
</dbReference>